<protein>
    <recommendedName>
        <fullName evidence="4">Flagellar protein FlaG</fullName>
    </recommendedName>
</protein>
<evidence type="ECO:0008006" key="4">
    <source>
        <dbReference type="Google" id="ProtNLM"/>
    </source>
</evidence>
<organism evidence="2 3">
    <name type="scientific">Rehaibacterium terrae</name>
    <dbReference type="NCBI Taxonomy" id="1341696"/>
    <lineage>
        <taxon>Bacteria</taxon>
        <taxon>Pseudomonadati</taxon>
        <taxon>Pseudomonadota</taxon>
        <taxon>Gammaproteobacteria</taxon>
        <taxon>Lysobacterales</taxon>
        <taxon>Lysobacteraceae</taxon>
        <taxon>Rehaibacterium</taxon>
    </lineage>
</organism>
<evidence type="ECO:0000313" key="3">
    <source>
        <dbReference type="Proteomes" id="UP000519004"/>
    </source>
</evidence>
<dbReference type="AlphaFoldDB" id="A0A7W8DFL2"/>
<dbReference type="InterPro" id="IPR005186">
    <property type="entry name" value="FlaG"/>
</dbReference>
<dbReference type="Pfam" id="PF03646">
    <property type="entry name" value="FlaG"/>
    <property type="match status" value="1"/>
</dbReference>
<dbReference type="SUPFAM" id="SSF160214">
    <property type="entry name" value="FlaG-like"/>
    <property type="match status" value="1"/>
</dbReference>
<accession>A0A7W8DFL2</accession>
<feature type="compositionally biased region" description="Pro residues" evidence="1">
    <location>
        <begin position="7"/>
        <end position="19"/>
    </location>
</feature>
<name>A0A7W8DFL2_9GAMM</name>
<dbReference type="EMBL" id="JACHHX010000020">
    <property type="protein sequence ID" value="MBB5016485.1"/>
    <property type="molecule type" value="Genomic_DNA"/>
</dbReference>
<dbReference type="RefSeq" id="WP_183949148.1">
    <property type="nucleotide sequence ID" value="NZ_JACHHX010000020.1"/>
</dbReference>
<keyword evidence="3" id="KW-1185">Reference proteome</keyword>
<dbReference type="Gene3D" id="3.30.160.170">
    <property type="entry name" value="FlaG-like"/>
    <property type="match status" value="1"/>
</dbReference>
<reference evidence="2 3" key="1">
    <citation type="submission" date="2020-08" db="EMBL/GenBank/DDBJ databases">
        <title>Genomic Encyclopedia of Type Strains, Phase IV (KMG-IV): sequencing the most valuable type-strain genomes for metagenomic binning, comparative biology and taxonomic classification.</title>
        <authorList>
            <person name="Goeker M."/>
        </authorList>
    </citation>
    <scope>NUCLEOTIDE SEQUENCE [LARGE SCALE GENOMIC DNA]</scope>
    <source>
        <strain evidence="2 3">DSM 25897</strain>
    </source>
</reference>
<comment type="caution">
    <text evidence="2">The sequence shown here is derived from an EMBL/GenBank/DDBJ whole genome shotgun (WGS) entry which is preliminary data.</text>
</comment>
<dbReference type="Proteomes" id="UP000519004">
    <property type="component" value="Unassembled WGS sequence"/>
</dbReference>
<gene>
    <name evidence="2" type="ORF">HNQ58_002400</name>
</gene>
<sequence>MSADIGPTPPALPVSPAPSVPSGQAEARALQAHYDQMLARSELKFHVVGEPPRVVVQVIDGRTGEVVRQIPNEDALRLAEEFSRRGPSAGGIVV</sequence>
<feature type="region of interest" description="Disordered" evidence="1">
    <location>
        <begin position="1"/>
        <end position="26"/>
    </location>
</feature>
<dbReference type="InterPro" id="IPR035924">
    <property type="entry name" value="FlaG-like_sf"/>
</dbReference>
<proteinExistence type="predicted"/>
<evidence type="ECO:0000313" key="2">
    <source>
        <dbReference type="EMBL" id="MBB5016485.1"/>
    </source>
</evidence>
<evidence type="ECO:0000256" key="1">
    <source>
        <dbReference type="SAM" id="MobiDB-lite"/>
    </source>
</evidence>